<dbReference type="GO" id="GO:0001181">
    <property type="term" value="F:RNA polymerase I general transcription initiation factor activity"/>
    <property type="evidence" value="ECO:0007669"/>
    <property type="project" value="TreeGrafter"/>
</dbReference>
<feature type="region of interest" description="Disordered" evidence="1">
    <location>
        <begin position="549"/>
        <end position="606"/>
    </location>
</feature>
<reference evidence="2" key="1">
    <citation type="submission" date="2022-11" db="EMBL/GenBank/DDBJ databases">
        <authorList>
            <person name="Petersen C."/>
        </authorList>
    </citation>
    <scope>NUCLEOTIDE SEQUENCE</scope>
    <source>
        <strain evidence="2">IBT 26290</strain>
    </source>
</reference>
<feature type="compositionally biased region" description="Acidic residues" evidence="1">
    <location>
        <begin position="11"/>
        <end position="23"/>
    </location>
</feature>
<name>A0A9W9IHK2_9EURO</name>
<dbReference type="RefSeq" id="XP_056548165.1">
    <property type="nucleotide sequence ID" value="XM_056684559.1"/>
</dbReference>
<keyword evidence="3" id="KW-1185">Reference proteome</keyword>
<feature type="region of interest" description="Disordered" evidence="1">
    <location>
        <begin position="486"/>
        <end position="511"/>
    </location>
</feature>
<feature type="compositionally biased region" description="Basic and acidic residues" evidence="1">
    <location>
        <begin position="459"/>
        <end position="468"/>
    </location>
</feature>
<feature type="compositionally biased region" description="Low complexity" evidence="1">
    <location>
        <begin position="1"/>
        <end position="10"/>
    </location>
</feature>
<feature type="compositionally biased region" description="Acidic residues" evidence="1">
    <location>
        <begin position="448"/>
        <end position="458"/>
    </location>
</feature>
<proteinExistence type="predicted"/>
<reference evidence="2" key="2">
    <citation type="journal article" date="2023" name="IMA Fungus">
        <title>Comparative genomic study of the Penicillium genus elucidates a diverse pangenome and 15 lateral gene transfer events.</title>
        <authorList>
            <person name="Petersen C."/>
            <person name="Sorensen T."/>
            <person name="Nielsen M.R."/>
            <person name="Sondergaard T.E."/>
            <person name="Sorensen J.L."/>
            <person name="Fitzpatrick D.A."/>
            <person name="Frisvad J.C."/>
            <person name="Nielsen K.L."/>
        </authorList>
    </citation>
    <scope>NUCLEOTIDE SEQUENCE</scope>
    <source>
        <strain evidence="2">IBT 26290</strain>
    </source>
</reference>
<dbReference type="GO" id="GO:0042790">
    <property type="term" value="P:nucleolar large rRNA transcription by RNA polymerase I"/>
    <property type="evidence" value="ECO:0007669"/>
    <property type="project" value="InterPro"/>
</dbReference>
<dbReference type="GeneID" id="81423735"/>
<dbReference type="GO" id="GO:0006361">
    <property type="term" value="P:transcription initiation at RNA polymerase I promoter"/>
    <property type="evidence" value="ECO:0007669"/>
    <property type="project" value="TreeGrafter"/>
</dbReference>
<sequence>MSSSESSAPDDNSDSDPEFIVDEQPDRVHGRRSSSRAEALTISSDEEIKYGILSDSDSDASHNQFETLHDRIKHVPPNVLDAYTSLVTEIEQDITFSAIKESDEIHNVHQNGAVVWTASEKEILYNVLDRKGKNGIKEISTAIGTKSELEVMDHLRLLHRGVESQNLLERHVRTIVMGDVPAAAEISKECCAELDEYAGVLRAKEELAAAPVARMRYGDNWIVTGAQAQQLLEAEMDVPMRGSIHLAANLFNVPTWIELEQRFFMNFGGSQEADNWVNIVQSKDESPSISGDALMDFYALTVSITRRLIQSAQFIAMARLRSMRRNGRERSNAVRRKDVKAAINVLNMKPNRSDFLLRLARRNDLVIEDRRKRKGWKTRTFDHDEAERILNGEDDYFQRVNNTALPNRVGDAEDNDDDEDESDGEESRQHSRMTSQQSSELSSPFVSSDEEVPFDSEEEHANTLDQDYSRREELNLWQLLEKPAPPTLEATVAAEENDINASRKPTAERKLPEDMAEWRDRILYRSEWEEYGYDVGELENALVGNRRKRRRIEEEAPMPLSASVVNSEDDAEADVADVAADEAEEESPPQLGAEKNTRVEPPKYGTAGWDAFLQSFLTQTSQYTQGTPSTTTNQPQ</sequence>
<dbReference type="OrthoDB" id="2240312at2759"/>
<dbReference type="InterPro" id="IPR001005">
    <property type="entry name" value="SANT/Myb"/>
</dbReference>
<protein>
    <recommendedName>
        <fullName evidence="4">Myb-like domain-containing protein</fullName>
    </recommendedName>
</protein>
<feature type="region of interest" description="Disordered" evidence="1">
    <location>
        <begin position="403"/>
        <end position="468"/>
    </location>
</feature>
<dbReference type="AlphaFoldDB" id="A0A9W9IHK2"/>
<dbReference type="PANTHER" id="PTHR28079:SF1">
    <property type="entry name" value="RNA POLYMERASE I-SPECIFIC TRANSCRIPTION INITIATION FACTOR RRN5"/>
    <property type="match status" value="1"/>
</dbReference>
<organism evidence="2 3">
    <name type="scientific">Penicillium canariense</name>
    <dbReference type="NCBI Taxonomy" id="189055"/>
    <lineage>
        <taxon>Eukaryota</taxon>
        <taxon>Fungi</taxon>
        <taxon>Dikarya</taxon>
        <taxon>Ascomycota</taxon>
        <taxon>Pezizomycotina</taxon>
        <taxon>Eurotiomycetes</taxon>
        <taxon>Eurotiomycetidae</taxon>
        <taxon>Eurotiales</taxon>
        <taxon>Aspergillaceae</taxon>
        <taxon>Penicillium</taxon>
    </lineage>
</organism>
<accession>A0A9W9IHK2</accession>
<evidence type="ECO:0000313" key="3">
    <source>
        <dbReference type="Proteomes" id="UP001149163"/>
    </source>
</evidence>
<dbReference type="InterPro" id="IPR009057">
    <property type="entry name" value="Homeodomain-like_sf"/>
</dbReference>
<dbReference type="PANTHER" id="PTHR28079">
    <property type="entry name" value="RNA POLYMERASE I-SPECIFIC TRANSCRIPTION INITIATION FACTOR RRN5"/>
    <property type="match status" value="1"/>
</dbReference>
<dbReference type="InterPro" id="IPR039601">
    <property type="entry name" value="Rrn5"/>
</dbReference>
<dbReference type="GO" id="GO:0000182">
    <property type="term" value="F:rDNA binding"/>
    <property type="evidence" value="ECO:0007669"/>
    <property type="project" value="TreeGrafter"/>
</dbReference>
<dbReference type="EMBL" id="JAPQKN010000001">
    <property type="protein sequence ID" value="KAJ5176557.1"/>
    <property type="molecule type" value="Genomic_DNA"/>
</dbReference>
<feature type="compositionally biased region" description="Acidic residues" evidence="1">
    <location>
        <begin position="412"/>
        <end position="424"/>
    </location>
</feature>
<feature type="region of interest" description="Disordered" evidence="1">
    <location>
        <begin position="1"/>
        <end position="40"/>
    </location>
</feature>
<feature type="compositionally biased region" description="Polar residues" evidence="1">
    <location>
        <begin position="432"/>
        <end position="446"/>
    </location>
</feature>
<dbReference type="Proteomes" id="UP001149163">
    <property type="component" value="Unassembled WGS sequence"/>
</dbReference>
<dbReference type="SUPFAM" id="SSF46689">
    <property type="entry name" value="Homeodomain-like"/>
    <property type="match status" value="1"/>
</dbReference>
<gene>
    <name evidence="2" type="ORF">N7482_002434</name>
</gene>
<comment type="caution">
    <text evidence="2">The sequence shown here is derived from an EMBL/GenBank/DDBJ whole genome shotgun (WGS) entry which is preliminary data.</text>
</comment>
<dbReference type="CDD" id="cd00167">
    <property type="entry name" value="SANT"/>
    <property type="match status" value="1"/>
</dbReference>
<evidence type="ECO:0008006" key="4">
    <source>
        <dbReference type="Google" id="ProtNLM"/>
    </source>
</evidence>
<feature type="compositionally biased region" description="Acidic residues" evidence="1">
    <location>
        <begin position="567"/>
        <end position="587"/>
    </location>
</feature>
<dbReference type="GO" id="GO:0000500">
    <property type="term" value="C:RNA polymerase I upstream activating factor complex"/>
    <property type="evidence" value="ECO:0007669"/>
    <property type="project" value="InterPro"/>
</dbReference>
<evidence type="ECO:0000313" key="2">
    <source>
        <dbReference type="EMBL" id="KAJ5176557.1"/>
    </source>
</evidence>
<evidence type="ECO:0000256" key="1">
    <source>
        <dbReference type="SAM" id="MobiDB-lite"/>
    </source>
</evidence>